<dbReference type="SMART" id="SM00293">
    <property type="entry name" value="PWWP"/>
    <property type="match status" value="1"/>
</dbReference>
<protein>
    <submittedName>
        <fullName evidence="2">Hepatoma-derived growth factor-related protein 3</fullName>
    </submittedName>
</protein>
<evidence type="ECO:0000313" key="2">
    <source>
        <dbReference type="EMBL" id="KAK3909229.1"/>
    </source>
</evidence>
<dbReference type="InterPro" id="IPR000313">
    <property type="entry name" value="PWWP_dom"/>
</dbReference>
<dbReference type="Gene3D" id="2.30.30.140">
    <property type="match status" value="1"/>
</dbReference>
<keyword evidence="3" id="KW-1185">Reference proteome</keyword>
<reference evidence="2" key="1">
    <citation type="submission" date="2021-07" db="EMBL/GenBank/DDBJ databases">
        <authorList>
            <person name="Catto M.A."/>
            <person name="Jacobson A."/>
            <person name="Kennedy G."/>
            <person name="Labadie P."/>
            <person name="Hunt B.G."/>
            <person name="Srinivasan R."/>
        </authorList>
    </citation>
    <scope>NUCLEOTIDE SEQUENCE</scope>
    <source>
        <strain evidence="2">PL_HMW_Pooled</strain>
        <tissue evidence="2">Head</tissue>
    </source>
</reference>
<dbReference type="PANTHER" id="PTHR12550">
    <property type="entry name" value="HEPATOMA-DERIVED GROWTH FACTOR-RELATED"/>
    <property type="match status" value="1"/>
</dbReference>
<dbReference type="PROSITE" id="PS50812">
    <property type="entry name" value="PWWP"/>
    <property type="match status" value="1"/>
</dbReference>
<evidence type="ECO:0000259" key="1">
    <source>
        <dbReference type="PROSITE" id="PS50812"/>
    </source>
</evidence>
<organism evidence="2 3">
    <name type="scientific">Frankliniella fusca</name>
    <dbReference type="NCBI Taxonomy" id="407009"/>
    <lineage>
        <taxon>Eukaryota</taxon>
        <taxon>Metazoa</taxon>
        <taxon>Ecdysozoa</taxon>
        <taxon>Arthropoda</taxon>
        <taxon>Hexapoda</taxon>
        <taxon>Insecta</taxon>
        <taxon>Pterygota</taxon>
        <taxon>Neoptera</taxon>
        <taxon>Paraneoptera</taxon>
        <taxon>Thysanoptera</taxon>
        <taxon>Terebrantia</taxon>
        <taxon>Thripoidea</taxon>
        <taxon>Thripidae</taxon>
        <taxon>Frankliniella</taxon>
    </lineage>
</organism>
<name>A0AAE1L828_9NEOP</name>
<feature type="domain" description="PWWP" evidence="1">
    <location>
        <begin position="18"/>
        <end position="76"/>
    </location>
</feature>
<dbReference type="PANTHER" id="PTHR12550:SF70">
    <property type="entry name" value="JIL-1 ANCHORING AND STABILIZING PROTEIN, ISOFORM A"/>
    <property type="match status" value="1"/>
</dbReference>
<reference evidence="2" key="2">
    <citation type="journal article" date="2023" name="BMC Genomics">
        <title>Pest status, molecular evolution, and epigenetic factors derived from the genome assembly of Frankliniella fusca, a thysanopteran phytovirus vector.</title>
        <authorList>
            <person name="Catto M.A."/>
            <person name="Labadie P.E."/>
            <person name="Jacobson A.L."/>
            <person name="Kennedy G.G."/>
            <person name="Srinivasan R."/>
            <person name="Hunt B.G."/>
        </authorList>
    </citation>
    <scope>NUCLEOTIDE SEQUENCE</scope>
    <source>
        <strain evidence="2">PL_HMW_Pooled</strain>
    </source>
</reference>
<accession>A0AAE1L828</accession>
<dbReference type="InterPro" id="IPR013087">
    <property type="entry name" value="Znf_C2H2_type"/>
</dbReference>
<dbReference type="EMBL" id="JAHWGI010000085">
    <property type="protein sequence ID" value="KAK3909229.1"/>
    <property type="molecule type" value="Genomic_DNA"/>
</dbReference>
<dbReference type="Pfam" id="PF00855">
    <property type="entry name" value="PWWP"/>
    <property type="match status" value="1"/>
</dbReference>
<dbReference type="Proteomes" id="UP001219518">
    <property type="component" value="Unassembled WGS sequence"/>
</dbReference>
<proteinExistence type="predicted"/>
<comment type="caution">
    <text evidence="2">The sequence shown here is derived from an EMBL/GenBank/DDBJ whole genome shotgun (WGS) entry which is preliminary data.</text>
</comment>
<sequence>MESTQSIEEPFRIRKFEVGDFVFAKLKGYPPWPAKIDQIESIISGGKAKTRYNVFFFGTHQASNLRESSLFHYYTYAKQIVEKWGRKPKFHDALKELEREMMDKVTYIHQLRAPPESTWCNGFSNACEDLANEITGAKHKTTSKNHKKSLLVEEVDNIMEEQIVDESRRLGYEVMYVQKIPFPDTPEHLIVLSLSYNKDWVKEEAERIKDEERMMNCYVKIEPFPPQYAHLDPGRASVQVSEEAVAKESPKKRLFPAKNLQANGDLEPRIPKVEISTPEKINTDVYQDLSSDEEIIETCPVCRLCFVSLADLKTHEKTVHGAVSTAESLFDSLMR</sequence>
<gene>
    <name evidence="2" type="ORF">KUF71_003827</name>
</gene>
<evidence type="ECO:0000313" key="3">
    <source>
        <dbReference type="Proteomes" id="UP001219518"/>
    </source>
</evidence>
<dbReference type="PROSITE" id="PS00028">
    <property type="entry name" value="ZINC_FINGER_C2H2_1"/>
    <property type="match status" value="1"/>
</dbReference>
<dbReference type="SUPFAM" id="SSF63748">
    <property type="entry name" value="Tudor/PWWP/MBT"/>
    <property type="match status" value="1"/>
</dbReference>
<dbReference type="AlphaFoldDB" id="A0AAE1L828"/>